<dbReference type="CDD" id="cd00143">
    <property type="entry name" value="PP2Cc"/>
    <property type="match status" value="1"/>
</dbReference>
<dbReference type="Gene3D" id="3.60.40.10">
    <property type="entry name" value="PPM-type phosphatase domain"/>
    <property type="match status" value="1"/>
</dbReference>
<gene>
    <name evidence="2" type="ORF">AHEV_213</name>
</gene>
<dbReference type="Proteomes" id="UP000792575">
    <property type="component" value="Genome"/>
</dbReference>
<feature type="domain" description="PPM-type phosphatase" evidence="1">
    <location>
        <begin position="7"/>
        <end position="225"/>
    </location>
</feature>
<reference evidence="2" key="1">
    <citation type="journal article" date="2013" name="J. Virol.">
        <title>New Insights into the Evolution of Entomopoxvirinae from the Complete Genome Sequences of Four Entomopoxviruses Infecting Adoxophyes honmai, Choristoneura biennis, Choristoneura rosaceana, and Mythimna separata.</title>
        <authorList>
            <person name="Theze J."/>
            <person name="Takatsuka J."/>
            <person name="Li Z."/>
            <person name="Gallais J."/>
            <person name="Doucet D."/>
            <person name="Arif B."/>
            <person name="Nakai M."/>
            <person name="Herniou E.A."/>
        </authorList>
    </citation>
    <scope>NUCLEOTIDE SEQUENCE</scope>
    <source>
        <strain evidence="2">Tokyo</strain>
    </source>
</reference>
<dbReference type="EMBL" id="HF679131">
    <property type="protein sequence ID" value="CCU55534.1"/>
    <property type="molecule type" value="Genomic_DNA"/>
</dbReference>
<keyword evidence="3" id="KW-1185">Reference proteome</keyword>
<evidence type="ECO:0000313" key="2">
    <source>
        <dbReference type="EMBL" id="CCU55534.1"/>
    </source>
</evidence>
<dbReference type="InterPro" id="IPR036457">
    <property type="entry name" value="PPM-type-like_dom_sf"/>
</dbReference>
<evidence type="ECO:0000313" key="3">
    <source>
        <dbReference type="Proteomes" id="UP000792575"/>
    </source>
</evidence>
<proteinExistence type="predicted"/>
<dbReference type="InterPro" id="IPR001932">
    <property type="entry name" value="PPM-type_phosphatase-like_dom"/>
</dbReference>
<dbReference type="SUPFAM" id="SSF81606">
    <property type="entry name" value="PP2C-like"/>
    <property type="match status" value="1"/>
</dbReference>
<dbReference type="Pfam" id="PF00481">
    <property type="entry name" value="PP2C"/>
    <property type="match status" value="1"/>
</dbReference>
<dbReference type="SMART" id="SM00332">
    <property type="entry name" value="PP2Cc"/>
    <property type="match status" value="1"/>
</dbReference>
<evidence type="ECO:0000259" key="1">
    <source>
        <dbReference type="PROSITE" id="PS51746"/>
    </source>
</evidence>
<dbReference type="PANTHER" id="PTHR13832">
    <property type="entry name" value="PROTEIN PHOSPHATASE 2C"/>
    <property type="match status" value="1"/>
</dbReference>
<dbReference type="PANTHER" id="PTHR13832:SF827">
    <property type="entry name" value="PROTEIN PHOSPHATASE 1L"/>
    <property type="match status" value="1"/>
</dbReference>
<organism evidence="2 3">
    <name type="scientific">Adoxophyes honmai entomopoxvirus 'L'</name>
    <dbReference type="NCBI Taxonomy" id="1293540"/>
    <lineage>
        <taxon>Viruses</taxon>
        <taxon>Varidnaviria</taxon>
        <taxon>Bamfordvirae</taxon>
        <taxon>Nucleocytoviricota</taxon>
        <taxon>Pokkesviricetes</taxon>
        <taxon>Chitovirales</taxon>
        <taxon>Poxviridae</taxon>
        <taxon>Entomopoxvirinae</taxon>
        <taxon>Betaentomopoxvirus</taxon>
        <taxon>Betaentomopoxvirus ahonmai</taxon>
    </lineage>
</organism>
<accession>A0A916KPB2</accession>
<sequence length="236" mass="27450">MNTHNIKIDAFTHVGDRDSNDDFTFIKKNNNYLIFIIIDGHGGSECSKIFIELFNKNFNPEEPDIGVHIKYLFKYINKIILKNKIISGLCASGIFINKDKTIVFQLGDTKIYLYKYNKLIYETIQHDMNNFDERNINFKKIQYVDVPRLHGKLAVTRAIGNYDIEVNCVPHIEYLSNDKYNKIVMCTDGVYKKFKINTDISAEKNIKKYLDNPPNDNMTIVIVKLINIIQLINNVI</sequence>
<protein>
    <submittedName>
        <fullName evidence="2">Protein phosphatase 2C</fullName>
    </submittedName>
</protein>
<dbReference type="InterPro" id="IPR015655">
    <property type="entry name" value="PP2C"/>
</dbReference>
<name>A0A916KPB2_9POXV</name>
<dbReference type="KEGG" id="vg:15614142"/>
<dbReference type="GeneID" id="15614142"/>
<dbReference type="RefSeq" id="YP_008004036.1">
    <property type="nucleotide sequence ID" value="NC_021247.1"/>
</dbReference>
<dbReference type="GO" id="GO:0004722">
    <property type="term" value="F:protein serine/threonine phosphatase activity"/>
    <property type="evidence" value="ECO:0007669"/>
    <property type="project" value="InterPro"/>
</dbReference>
<dbReference type="PROSITE" id="PS51746">
    <property type="entry name" value="PPM_2"/>
    <property type="match status" value="1"/>
</dbReference>
<dbReference type="OrthoDB" id="14210at10239"/>